<keyword evidence="1" id="KW-0472">Membrane</keyword>
<name>A0ABX7ANQ6_9BACI</name>
<protein>
    <submittedName>
        <fullName evidence="2">Uncharacterized protein</fullName>
    </submittedName>
</protein>
<dbReference type="Proteomes" id="UP000596049">
    <property type="component" value="Chromosome"/>
</dbReference>
<keyword evidence="3" id="KW-1185">Reference proteome</keyword>
<dbReference type="EMBL" id="CP067341">
    <property type="protein sequence ID" value="QQP11558.1"/>
    <property type="molecule type" value="Genomic_DNA"/>
</dbReference>
<proteinExistence type="predicted"/>
<evidence type="ECO:0000256" key="1">
    <source>
        <dbReference type="SAM" id="Phobius"/>
    </source>
</evidence>
<feature type="transmembrane region" description="Helical" evidence="1">
    <location>
        <begin position="6"/>
        <end position="25"/>
    </location>
</feature>
<keyword evidence="1" id="KW-0812">Transmembrane</keyword>
<feature type="transmembrane region" description="Helical" evidence="1">
    <location>
        <begin position="37"/>
        <end position="56"/>
    </location>
</feature>
<dbReference type="RefSeq" id="WP_053596108.1">
    <property type="nucleotide sequence ID" value="NZ_CP067341.1"/>
</dbReference>
<keyword evidence="1" id="KW-1133">Transmembrane helix</keyword>
<accession>A0ABX7ANQ6</accession>
<reference evidence="2 3" key="1">
    <citation type="submission" date="2020-01" db="EMBL/GenBank/DDBJ databases">
        <authorList>
            <person name="Liu G."/>
            <person name="Liu B."/>
        </authorList>
    </citation>
    <scope>NUCLEOTIDE SEQUENCE [LARGE SCALE GENOMIC DNA]</scope>
    <source>
        <strain evidence="2 3">FJAT-51161</strain>
    </source>
</reference>
<gene>
    <name evidence="2" type="ORF">FJQ98_20530</name>
</gene>
<organism evidence="2 3">
    <name type="scientific">Lysinibacillus agricola</name>
    <dbReference type="NCBI Taxonomy" id="2590012"/>
    <lineage>
        <taxon>Bacteria</taxon>
        <taxon>Bacillati</taxon>
        <taxon>Bacillota</taxon>
        <taxon>Bacilli</taxon>
        <taxon>Bacillales</taxon>
        <taxon>Bacillaceae</taxon>
        <taxon>Lysinibacillus</taxon>
    </lineage>
</organism>
<evidence type="ECO:0000313" key="2">
    <source>
        <dbReference type="EMBL" id="QQP11558.1"/>
    </source>
</evidence>
<evidence type="ECO:0000313" key="3">
    <source>
        <dbReference type="Proteomes" id="UP000596049"/>
    </source>
</evidence>
<feature type="transmembrane region" description="Helical" evidence="1">
    <location>
        <begin position="96"/>
        <end position="115"/>
    </location>
</feature>
<sequence length="246" mass="28348">MKEVITLIIFTVPGLLTYFWINLFGITPTTKRENSEVVAISILLWIPIVSVVLTIYNSLALMSRWTVIQPNFDFPLLKKDWMYVDNLESLIKLSGSVWFILFYISITIVVSFYLAKFISKNAYKKMLDKINEVREKNNIAPLNVHTTVWDSTFLNNEGQIIEFKKYGESTSMIGLLIKVPRAHESGKSIVLEAVDHWTKIMEYYDVQIDQTYVDIDNGIVINIYNLNSALEAQDLFNDRFPNGLTS</sequence>